<evidence type="ECO:0000313" key="3">
    <source>
        <dbReference type="Proteomes" id="UP001595872"/>
    </source>
</evidence>
<dbReference type="EMBL" id="JBHSIT010000019">
    <property type="protein sequence ID" value="MFC4913749.1"/>
    <property type="molecule type" value="Genomic_DNA"/>
</dbReference>
<organism evidence="2 3">
    <name type="scientific">Actinomadura gamaensis</name>
    <dbReference type="NCBI Taxonomy" id="1763541"/>
    <lineage>
        <taxon>Bacteria</taxon>
        <taxon>Bacillati</taxon>
        <taxon>Actinomycetota</taxon>
        <taxon>Actinomycetes</taxon>
        <taxon>Streptosporangiales</taxon>
        <taxon>Thermomonosporaceae</taxon>
        <taxon>Actinomadura</taxon>
    </lineage>
</organism>
<sequence length="79" mass="8772">MEGCWMVVRSERGDALDWRKSSASGSGGDCVEVAVWRASVLVRDSHAPERGEMEMSHERWHGLLTCIRAGRCDVVPRTG</sequence>
<evidence type="ECO:0000259" key="1">
    <source>
        <dbReference type="Pfam" id="PF04149"/>
    </source>
</evidence>
<dbReference type="RefSeq" id="WP_378264965.1">
    <property type="nucleotide sequence ID" value="NZ_JBHSIT010000019.1"/>
</dbReference>
<dbReference type="Pfam" id="PF04149">
    <property type="entry name" value="DUF397"/>
    <property type="match status" value="1"/>
</dbReference>
<dbReference type="InterPro" id="IPR007278">
    <property type="entry name" value="DUF397"/>
</dbReference>
<feature type="domain" description="DUF397" evidence="1">
    <location>
        <begin position="17"/>
        <end position="67"/>
    </location>
</feature>
<comment type="caution">
    <text evidence="2">The sequence shown here is derived from an EMBL/GenBank/DDBJ whole genome shotgun (WGS) entry which is preliminary data.</text>
</comment>
<reference evidence="3" key="1">
    <citation type="journal article" date="2019" name="Int. J. Syst. Evol. Microbiol.">
        <title>The Global Catalogue of Microorganisms (GCM) 10K type strain sequencing project: providing services to taxonomists for standard genome sequencing and annotation.</title>
        <authorList>
            <consortium name="The Broad Institute Genomics Platform"/>
            <consortium name="The Broad Institute Genome Sequencing Center for Infectious Disease"/>
            <person name="Wu L."/>
            <person name="Ma J."/>
        </authorList>
    </citation>
    <scope>NUCLEOTIDE SEQUENCE [LARGE SCALE GENOMIC DNA]</scope>
    <source>
        <strain evidence="3">KLKA75</strain>
    </source>
</reference>
<proteinExistence type="predicted"/>
<accession>A0ABV9UC26</accession>
<evidence type="ECO:0000313" key="2">
    <source>
        <dbReference type="EMBL" id="MFC4913749.1"/>
    </source>
</evidence>
<protein>
    <submittedName>
        <fullName evidence="2">DUF397 domain-containing protein</fullName>
    </submittedName>
</protein>
<name>A0ABV9UC26_9ACTN</name>
<dbReference type="Proteomes" id="UP001595872">
    <property type="component" value="Unassembled WGS sequence"/>
</dbReference>
<keyword evidence="3" id="KW-1185">Reference proteome</keyword>
<gene>
    <name evidence="2" type="ORF">ACFPCY_41130</name>
</gene>